<evidence type="ECO:0000313" key="1">
    <source>
        <dbReference type="EMBL" id="ANH22579.1"/>
    </source>
</evidence>
<dbReference type="PANTHER" id="PTHR37285">
    <property type="entry name" value="SPORE WALL MATURATION PROTEIN DIT1"/>
    <property type="match status" value="1"/>
</dbReference>
<dbReference type="PANTHER" id="PTHR37285:SF5">
    <property type="entry name" value="SPORE WALL MATURATION PROTEIN DIT1"/>
    <property type="match status" value="1"/>
</dbReference>
<dbReference type="AlphaFoldDB" id="A0A173G8T3"/>
<dbReference type="Pfam" id="PF05141">
    <property type="entry name" value="DIT1_PvcA"/>
    <property type="match status" value="1"/>
</dbReference>
<protein>
    <recommendedName>
        <fullName evidence="2">Pyoverdine/dityrosine biosynthesis protein</fullName>
    </recommendedName>
</protein>
<evidence type="ECO:0008006" key="2">
    <source>
        <dbReference type="Google" id="ProtNLM"/>
    </source>
</evidence>
<dbReference type="InterPro" id="IPR007817">
    <property type="entry name" value="Isocyanide_synthase_DIT1"/>
</dbReference>
<dbReference type="EMBL" id="KU202322">
    <property type="protein sequence ID" value="ANH22579.1"/>
    <property type="molecule type" value="Genomic_DNA"/>
</dbReference>
<accession>A0A173G8T3</accession>
<reference evidence="1" key="1">
    <citation type="journal article" date="2016" name="BMC Genomics">
        <title>Genome sequence and comparative analysis of clavicipitaceous insect-pathogenic fungus Aschersonia badia with Metarhizium spp.</title>
        <authorList>
            <person name="Agrawal Y."/>
            <person name="Narwani T."/>
            <person name="Subramanian S."/>
        </authorList>
    </citation>
    <scope>NUCLEOTIDE SEQUENCE</scope>
    <source>
        <strain evidence="1">MTCC 10142</strain>
    </source>
</reference>
<organism evidence="1">
    <name type="scientific">Hypocrella siamensis</name>
    <dbReference type="NCBI Taxonomy" id="696354"/>
    <lineage>
        <taxon>Eukaryota</taxon>
        <taxon>Fungi</taxon>
        <taxon>Dikarya</taxon>
        <taxon>Ascomycota</taxon>
        <taxon>Pezizomycotina</taxon>
        <taxon>Sordariomycetes</taxon>
        <taxon>Hypocreomycetidae</taxon>
        <taxon>Hypocreales</taxon>
        <taxon>Clavicipitaceae</taxon>
        <taxon>Hypocrella</taxon>
    </lineage>
</organism>
<sequence>MGTQSSSSIHSRFVAGFVRRSCGELIHCFGPAENQDKVQSKWSEIRDQLPQNQSHNASPTRTAVQVSLGLEGSQDQSRYAVYELAKPSGQEVQGIVLSLDAEHEDEEIDQFFSNLILSSLRVDTSVDEEVLRQINTEKITDSIVDLFDKHLRYVATNDKWTQGGRQVFRQAVHSFTSRGKKVEFCLPAFPCKSSCTGKVLSTAPDRGEYMALTGMHAFIREIESIYSPGGKLWVISDGHVFSDCIGVDDDVVDKYGAQLQAMNHEIAAVNGSKGRIGFRSLPELFRCDVRDELNDAVQIRNKLPQLCHFIPTKMTEEAETCRQILTMGFQLDDEDLRSALSAQDASIVSLYRGFSKFMLEDLMTNKYTRELSRSQLRKKSSKVAFEMIQILFPHHVRLSIHAHDNAGPKFGIQMLGKGVMPTDVLPPKAGVDCCDKLHVPTPWHNCVVEIQGHPDLYITRFSVAKKAMSDGHFEGHLIQSSEKGAYIYLKRG</sequence>
<feature type="non-terminal residue" evidence="1">
    <location>
        <position position="492"/>
    </location>
</feature>
<name>A0A173G8T3_9HYPO</name>
<proteinExistence type="predicted"/>